<dbReference type="EMBL" id="JBBJCI010000034">
    <property type="protein sequence ID" value="KAK7253651.1"/>
    <property type="molecule type" value="Genomic_DNA"/>
</dbReference>
<dbReference type="InterPro" id="IPR014729">
    <property type="entry name" value="Rossmann-like_a/b/a_fold"/>
</dbReference>
<dbReference type="CDD" id="cd06259">
    <property type="entry name" value="YdcF-like"/>
    <property type="match status" value="1"/>
</dbReference>
<proteinExistence type="predicted"/>
<dbReference type="Proteomes" id="UP001363151">
    <property type="component" value="Unassembled WGS sequence"/>
</dbReference>
<sequence>MAAPETPAPPPANPAPLPVKQAPEYLYSSCVAACAAMAAYANNAWQMQCLAAVVCAYVGGLLYQNRRRLGEPPVAWSWFPTGRRRRLGDGPPLVAGSAEWRWAEAVWDFMNVGHAVEPADGILVLCSHDVRVADKAVELYDAGMGFSGGFGAGPHSGANLNGWTRPEADVFADRARAAGVPEDAVLVENAATNTGENCRFSAALLDRAGRARGSLIVVQKPFMEKRSYATLLKQWPGKTPRVAVTSPSISFMDYPDAHVSREAVVSIMVGDLQRLRLYATPERDFQAPVAIPDDVWAAYEGLVAAGYDGNVLK</sequence>
<name>A0ABR1GCW3_AURAN</name>
<protein>
    <recommendedName>
        <fullName evidence="1">DUF218 domain-containing protein</fullName>
    </recommendedName>
</protein>
<evidence type="ECO:0000313" key="3">
    <source>
        <dbReference type="Proteomes" id="UP001363151"/>
    </source>
</evidence>
<reference evidence="2 3" key="1">
    <citation type="submission" date="2024-03" db="EMBL/GenBank/DDBJ databases">
        <title>Aureococcus anophagefferens CCMP1851 and Kratosvirus quantuckense: Draft genome of a second virus-susceptible host strain in the model system.</title>
        <authorList>
            <person name="Chase E."/>
            <person name="Truchon A.R."/>
            <person name="Schepens W."/>
            <person name="Wilhelm S.W."/>
        </authorList>
    </citation>
    <scope>NUCLEOTIDE SEQUENCE [LARGE SCALE GENOMIC DNA]</scope>
    <source>
        <strain evidence="2 3">CCMP1851</strain>
    </source>
</reference>
<dbReference type="InterPro" id="IPR051599">
    <property type="entry name" value="Cell_Envelope_Assoc"/>
</dbReference>
<dbReference type="PANTHER" id="PTHR30336:SF20">
    <property type="entry name" value="DUF218 DOMAIN-CONTAINING PROTEIN"/>
    <property type="match status" value="1"/>
</dbReference>
<feature type="domain" description="DUF218" evidence="1">
    <location>
        <begin position="120"/>
        <end position="237"/>
    </location>
</feature>
<keyword evidence="3" id="KW-1185">Reference proteome</keyword>
<dbReference type="Gene3D" id="3.40.50.620">
    <property type="entry name" value="HUPs"/>
    <property type="match status" value="1"/>
</dbReference>
<accession>A0ABR1GCW3</accession>
<evidence type="ECO:0000259" key="1">
    <source>
        <dbReference type="Pfam" id="PF02698"/>
    </source>
</evidence>
<organism evidence="2 3">
    <name type="scientific">Aureococcus anophagefferens</name>
    <name type="common">Harmful bloom alga</name>
    <dbReference type="NCBI Taxonomy" id="44056"/>
    <lineage>
        <taxon>Eukaryota</taxon>
        <taxon>Sar</taxon>
        <taxon>Stramenopiles</taxon>
        <taxon>Ochrophyta</taxon>
        <taxon>Pelagophyceae</taxon>
        <taxon>Pelagomonadales</taxon>
        <taxon>Pelagomonadaceae</taxon>
        <taxon>Aureococcus</taxon>
    </lineage>
</organism>
<gene>
    <name evidence="2" type="ORF">SO694_00002172</name>
</gene>
<evidence type="ECO:0000313" key="2">
    <source>
        <dbReference type="EMBL" id="KAK7253651.1"/>
    </source>
</evidence>
<comment type="caution">
    <text evidence="2">The sequence shown here is derived from an EMBL/GenBank/DDBJ whole genome shotgun (WGS) entry which is preliminary data.</text>
</comment>
<dbReference type="Pfam" id="PF02698">
    <property type="entry name" value="DUF218"/>
    <property type="match status" value="1"/>
</dbReference>
<dbReference type="InterPro" id="IPR003848">
    <property type="entry name" value="DUF218"/>
</dbReference>
<dbReference type="PANTHER" id="PTHR30336">
    <property type="entry name" value="INNER MEMBRANE PROTEIN, PROBABLE PERMEASE"/>
    <property type="match status" value="1"/>
</dbReference>